<name>A0ABX4SSE1_9GAMM</name>
<dbReference type="EMBL" id="PJRT01000020">
    <property type="protein sequence ID" value="PLR23188.1"/>
    <property type="molecule type" value="Genomic_DNA"/>
</dbReference>
<dbReference type="InterPro" id="IPR021221">
    <property type="entry name" value="Fil"/>
</dbReference>
<sequence>MISFAAHLKRQSPSMSYGNGWIMGENGKRWHPCADQKSLLRDLTSKRAGLLIRLRKLIGG</sequence>
<evidence type="ECO:0000313" key="2">
    <source>
        <dbReference type="Proteomes" id="UP000234296"/>
    </source>
</evidence>
<reference evidence="2" key="1">
    <citation type="submission" date="2017-12" db="EMBL/GenBank/DDBJ databases">
        <title>The genome sequence of Pantoea sp. 596.</title>
        <authorList>
            <person name="Gao J."/>
            <person name="Mao X."/>
            <person name="Sun J."/>
        </authorList>
    </citation>
    <scope>NUCLEOTIDE SEQUENCE [LARGE SCALE GENOMIC DNA]</scope>
    <source>
        <strain evidence="2">596</strain>
    </source>
</reference>
<proteinExistence type="predicted"/>
<evidence type="ECO:0000313" key="1">
    <source>
        <dbReference type="EMBL" id="PLR23188.1"/>
    </source>
</evidence>
<dbReference type="RefSeq" id="WP_101762941.1">
    <property type="nucleotide sequence ID" value="NZ_PJRT01000020.1"/>
</dbReference>
<keyword evidence="2" id="KW-1185">Reference proteome</keyword>
<organism evidence="1 2">
    <name type="scientific">Pantoea endophytica</name>
    <dbReference type="NCBI Taxonomy" id="92488"/>
    <lineage>
        <taxon>Bacteria</taxon>
        <taxon>Pseudomonadati</taxon>
        <taxon>Pseudomonadota</taxon>
        <taxon>Gammaproteobacteria</taxon>
        <taxon>Enterobacterales</taxon>
        <taxon>Erwiniaceae</taxon>
        <taxon>Pantoea</taxon>
    </lineage>
</organism>
<protein>
    <submittedName>
        <fullName evidence="1">DUF2724 domain-containing protein</fullName>
    </submittedName>
</protein>
<dbReference type="Proteomes" id="UP000234296">
    <property type="component" value="Unassembled WGS sequence"/>
</dbReference>
<accession>A0ABX4SSE1</accession>
<gene>
    <name evidence="1" type="ORF">PZBJ_13845</name>
</gene>
<comment type="caution">
    <text evidence="1">The sequence shown here is derived from an EMBL/GenBank/DDBJ whole genome shotgun (WGS) entry which is preliminary data.</text>
</comment>
<dbReference type="Pfam" id="PF10893">
    <property type="entry name" value="Phage_186_Fil"/>
    <property type="match status" value="1"/>
</dbReference>